<evidence type="ECO:0000313" key="14">
    <source>
        <dbReference type="EMBL" id="KAG8194771.1"/>
    </source>
</evidence>
<dbReference type="Proteomes" id="UP000827092">
    <property type="component" value="Unassembled WGS sequence"/>
</dbReference>
<keyword evidence="6" id="KW-0805">Transcription regulation</keyword>
<keyword evidence="15" id="KW-1185">Reference proteome</keyword>
<dbReference type="SMART" id="SM00353">
    <property type="entry name" value="HLH"/>
    <property type="match status" value="1"/>
</dbReference>
<dbReference type="GO" id="GO:0005634">
    <property type="term" value="C:nucleus"/>
    <property type="evidence" value="ECO:0007669"/>
    <property type="project" value="UniProtKB-SubCell"/>
</dbReference>
<dbReference type="GO" id="GO:0005789">
    <property type="term" value="C:endoplasmic reticulum membrane"/>
    <property type="evidence" value="ECO:0007669"/>
    <property type="project" value="UniProtKB-SubCell"/>
</dbReference>
<keyword evidence="11" id="KW-0175">Coiled coil</keyword>
<dbReference type="AlphaFoldDB" id="A0AAV6VGJ5"/>
<evidence type="ECO:0000256" key="10">
    <source>
        <dbReference type="ARBA" id="ARBA00023242"/>
    </source>
</evidence>
<evidence type="ECO:0000256" key="1">
    <source>
        <dbReference type="ARBA" id="ARBA00004123"/>
    </source>
</evidence>
<evidence type="ECO:0000256" key="6">
    <source>
        <dbReference type="ARBA" id="ARBA00023015"/>
    </source>
</evidence>
<dbReference type="FunFam" id="4.10.280.10:FF:000098">
    <property type="entry name" value="Sterol regulatory element-binding protein"/>
    <property type="match status" value="1"/>
</dbReference>
<sequence length="1088" mass="122543">MESEMQNDVDDMLSFMYQENGDMDLLLGPDMLLDPPNLNSTAKMDDLHQELMSDFLFEGLDQDVLNVDNKLFIAPQQQEMQVDSKLFDAANVNSVSLIGQNHTSVLKPQQRVENIQLKFEPQIVHTETLQPLTTSINFVPYAVATNTQPVVNPQPARKIAVQQQQKRILPTSNPGLTDSLIRLLKSEHEKEKQILLQLNQMPQQKVQELLLQAQILNKVNENKIVTYTTAQPIVSVTTSPSQVVPSPPLQTVVTAQNGAILTTGIPVFLEADKLQMGRQVISTKQPVVKGEKKNAHNAIERRYRSSINDKIIELKNMIVGADAKLNKSAVLRKAIDYIRFLKNANEKLKNENLSLKMASQKQRLEDLLVEKKPPLPILLSEATPPHSDFSSPGGSPEHYCSSDMESPPDPNIPPYSIMVEDSSSNSSFSSRGMLDHSRLLMCMCLCVLVVFNPVSFLMKTGIKGMGSFGEGEAYVGRSILADDIGSQGRWTPFLLSSAITWGINLLFIVACLLKLFVYGEPVLKKDSDDYTIFWRHRKQADLSFQQKDYPSSVSHLKHCLTALGRPFPCSTIKLVLGVIWQFIRQVCHFFGMQKIINLFLAPKGYSILAESSKDAALVYQNLQQLHLLGFLTESKLERIYLSLNALNLGEDAKSLIPTEEMAELYIISAMSFISCFPRKLYFVTWYLLKKARKVYISNNAMIPPTLRWLFDPMGQTFFRNGNWTYARDGTIFSSVPDSMNPLCFASRGFREFLLEKVVLSIISPSMELDENIEYKRTYSTGLVISNCIQLLKDACYATESGHFAPSSPLSPRVRQEDHITYWWASVLEVSLSWLLGENDRAEKLYQDVEDFPKELSASQHPLPSAVYNSFRARKSCLSPTTMPSATLRLCDKAGSLVKDSLNYSLHQMPPPLVQAFQVLSIDWCLSSRKQVFENSKPNEGNPAEVYGVSEGYREDLRCLRRLLHHNPEIHSKVHLYEMTLRLMAGANPVKTQQMLDRSLRRRSKAMSVICTKGKNGEGQHPSERDQAEALMLACKHFPDSVIANQREKECMLSEAASILQRLSDKTKLEKCHKMMVAVGSVFIGQAQA</sequence>
<evidence type="ECO:0000256" key="9">
    <source>
        <dbReference type="ARBA" id="ARBA00023163"/>
    </source>
</evidence>
<keyword evidence="4" id="KW-0256">Endoplasmic reticulum</keyword>
<keyword evidence="3" id="KW-0812">Transmembrane</keyword>
<dbReference type="PROSITE" id="PS50888">
    <property type="entry name" value="BHLH"/>
    <property type="match status" value="1"/>
</dbReference>
<gene>
    <name evidence="14" type="ORF">JTE90_017213</name>
</gene>
<evidence type="ECO:0000256" key="5">
    <source>
        <dbReference type="ARBA" id="ARBA00022989"/>
    </source>
</evidence>
<dbReference type="InterPro" id="IPR036638">
    <property type="entry name" value="HLH_DNA-bd_sf"/>
</dbReference>
<reference evidence="14 15" key="1">
    <citation type="journal article" date="2022" name="Nat. Ecol. Evol.">
        <title>A masculinizing supergene underlies an exaggerated male reproductive morph in a spider.</title>
        <authorList>
            <person name="Hendrickx F."/>
            <person name="De Corte Z."/>
            <person name="Sonet G."/>
            <person name="Van Belleghem S.M."/>
            <person name="Kostlbacher S."/>
            <person name="Vangestel C."/>
        </authorList>
    </citation>
    <scope>NUCLEOTIDE SEQUENCE [LARGE SCALE GENOMIC DNA]</scope>
    <source>
        <strain evidence="14">W744_W776</strain>
    </source>
</reference>
<evidence type="ECO:0000256" key="2">
    <source>
        <dbReference type="ARBA" id="ARBA00004477"/>
    </source>
</evidence>
<evidence type="ECO:0000256" key="11">
    <source>
        <dbReference type="SAM" id="Coils"/>
    </source>
</evidence>
<dbReference type="SUPFAM" id="SSF47459">
    <property type="entry name" value="HLH, helix-loop-helix DNA-binding domain"/>
    <property type="match status" value="1"/>
</dbReference>
<dbReference type="Gene3D" id="4.10.280.10">
    <property type="entry name" value="Helix-loop-helix DNA-binding domain"/>
    <property type="match status" value="1"/>
</dbReference>
<dbReference type="Pfam" id="PF00010">
    <property type="entry name" value="HLH"/>
    <property type="match status" value="1"/>
</dbReference>
<keyword evidence="7" id="KW-0238">DNA-binding</keyword>
<organism evidence="14 15">
    <name type="scientific">Oedothorax gibbosus</name>
    <dbReference type="NCBI Taxonomy" id="931172"/>
    <lineage>
        <taxon>Eukaryota</taxon>
        <taxon>Metazoa</taxon>
        <taxon>Ecdysozoa</taxon>
        <taxon>Arthropoda</taxon>
        <taxon>Chelicerata</taxon>
        <taxon>Arachnida</taxon>
        <taxon>Araneae</taxon>
        <taxon>Araneomorphae</taxon>
        <taxon>Entelegynae</taxon>
        <taxon>Araneoidea</taxon>
        <taxon>Linyphiidae</taxon>
        <taxon>Erigoninae</taxon>
        <taxon>Oedothorax</taxon>
    </lineage>
</organism>
<accession>A0AAV6VGJ5</accession>
<dbReference type="EMBL" id="JAFNEN010000098">
    <property type="protein sequence ID" value="KAG8194771.1"/>
    <property type="molecule type" value="Genomic_DNA"/>
</dbReference>
<evidence type="ECO:0000259" key="13">
    <source>
        <dbReference type="PROSITE" id="PS50888"/>
    </source>
</evidence>
<dbReference type="GO" id="GO:0000981">
    <property type="term" value="F:DNA-binding transcription factor activity, RNA polymerase II-specific"/>
    <property type="evidence" value="ECO:0007669"/>
    <property type="project" value="TreeGrafter"/>
</dbReference>
<evidence type="ECO:0000256" key="7">
    <source>
        <dbReference type="ARBA" id="ARBA00023125"/>
    </source>
</evidence>
<keyword evidence="8" id="KW-0472">Membrane</keyword>
<dbReference type="PANTHER" id="PTHR46062">
    <property type="entry name" value="STEROL REGULATORY ELEMENT-BINDING PROTEIN"/>
    <property type="match status" value="1"/>
</dbReference>
<keyword evidence="10" id="KW-0539">Nucleus</keyword>
<proteinExistence type="predicted"/>
<dbReference type="PANTHER" id="PTHR46062:SF1">
    <property type="entry name" value="LP12374P"/>
    <property type="match status" value="1"/>
</dbReference>
<feature type="region of interest" description="Disordered" evidence="12">
    <location>
        <begin position="380"/>
        <end position="406"/>
    </location>
</feature>
<evidence type="ECO:0000256" key="12">
    <source>
        <dbReference type="SAM" id="MobiDB-lite"/>
    </source>
</evidence>
<name>A0AAV6VGJ5_9ARAC</name>
<evidence type="ECO:0000313" key="15">
    <source>
        <dbReference type="Proteomes" id="UP000827092"/>
    </source>
</evidence>
<dbReference type="GO" id="GO:0046983">
    <property type="term" value="F:protein dimerization activity"/>
    <property type="evidence" value="ECO:0007669"/>
    <property type="project" value="InterPro"/>
</dbReference>
<keyword evidence="9" id="KW-0804">Transcription</keyword>
<evidence type="ECO:0000256" key="4">
    <source>
        <dbReference type="ARBA" id="ARBA00022824"/>
    </source>
</evidence>
<comment type="subcellular location">
    <subcellularLocation>
        <location evidence="2">Endoplasmic reticulum membrane</location>
        <topology evidence="2">Multi-pass membrane protein</topology>
    </subcellularLocation>
    <subcellularLocation>
        <location evidence="1">Nucleus</location>
    </subcellularLocation>
</comment>
<dbReference type="CDD" id="cd18921">
    <property type="entry name" value="bHLHzip_SREBP1"/>
    <property type="match status" value="1"/>
</dbReference>
<evidence type="ECO:0000256" key="8">
    <source>
        <dbReference type="ARBA" id="ARBA00023136"/>
    </source>
</evidence>
<feature type="domain" description="BHLH" evidence="13">
    <location>
        <begin position="291"/>
        <end position="341"/>
    </location>
</feature>
<feature type="coiled-coil region" evidence="11">
    <location>
        <begin position="331"/>
        <end position="370"/>
    </location>
</feature>
<keyword evidence="5" id="KW-1133">Transmembrane helix</keyword>
<dbReference type="GO" id="GO:0000978">
    <property type="term" value="F:RNA polymerase II cis-regulatory region sequence-specific DNA binding"/>
    <property type="evidence" value="ECO:0007669"/>
    <property type="project" value="TreeGrafter"/>
</dbReference>
<protein>
    <recommendedName>
        <fullName evidence="13">BHLH domain-containing protein</fullName>
    </recommendedName>
</protein>
<dbReference type="InterPro" id="IPR011598">
    <property type="entry name" value="bHLH_dom"/>
</dbReference>
<comment type="caution">
    <text evidence="14">The sequence shown here is derived from an EMBL/GenBank/DDBJ whole genome shotgun (WGS) entry which is preliminary data.</text>
</comment>
<evidence type="ECO:0000256" key="3">
    <source>
        <dbReference type="ARBA" id="ARBA00022692"/>
    </source>
</evidence>